<dbReference type="InterPro" id="IPR011034">
    <property type="entry name" value="Formyl_transferase-like_C_sf"/>
</dbReference>
<comment type="similarity">
    <text evidence="1 5">Belongs to the DNA glycosylase MPG family.</text>
</comment>
<keyword evidence="4 5" id="KW-0234">DNA repair</keyword>
<dbReference type="HAMAP" id="MF_00527">
    <property type="entry name" value="3MGH"/>
    <property type="match status" value="1"/>
</dbReference>
<dbReference type="CDD" id="cd00540">
    <property type="entry name" value="AAG"/>
    <property type="match status" value="1"/>
</dbReference>
<dbReference type="Gene3D" id="3.10.300.10">
    <property type="entry name" value="Methylpurine-DNA glycosylase (MPG)"/>
    <property type="match status" value="1"/>
</dbReference>
<dbReference type="EC" id="3.2.2.-" evidence="5"/>
<reference evidence="6 7" key="1">
    <citation type="submission" date="2022-01" db="EMBL/GenBank/DDBJ databases">
        <title>Alkalihalobacillus sp. EGI L200015, a novel bacterium isolated from a salt lake sediment.</title>
        <authorList>
            <person name="Gao L."/>
            <person name="Fang B.-Z."/>
            <person name="Li W.-J."/>
        </authorList>
    </citation>
    <scope>NUCLEOTIDE SEQUENCE [LARGE SCALE GENOMIC DNA]</scope>
    <source>
        <strain evidence="6 7">KCTC 12718</strain>
    </source>
</reference>
<dbReference type="InterPro" id="IPR036995">
    <property type="entry name" value="MPG_sf"/>
</dbReference>
<sequence length="203" mass="23048">MTITKEFLEQPTLELARQLIGKELVHETTQGTLSGKIVEVEAYKGPEDKAAHSYGGRRTSRTEIMYSAPGHVYMFLIYGMHHCFNIVSGPIGKPEAILIRALEPIQGIELMLKNRFGIKESYLRSQYRNLTNGPGKLCKAMQLNMDLYGQTLMDNHSVSIRHSQSVDDSDIIRSPRINIDYAEEHAALPYRFHLRDHPHVSKA</sequence>
<dbReference type="EMBL" id="JAKIJS010000001">
    <property type="protein sequence ID" value="MCF6138382.1"/>
    <property type="molecule type" value="Genomic_DNA"/>
</dbReference>
<organism evidence="6 7">
    <name type="scientific">Pseudalkalibacillus berkeleyi</name>
    <dbReference type="NCBI Taxonomy" id="1069813"/>
    <lineage>
        <taxon>Bacteria</taxon>
        <taxon>Bacillati</taxon>
        <taxon>Bacillota</taxon>
        <taxon>Bacilli</taxon>
        <taxon>Bacillales</taxon>
        <taxon>Fictibacillaceae</taxon>
        <taxon>Pseudalkalibacillus</taxon>
    </lineage>
</organism>
<evidence type="ECO:0000256" key="5">
    <source>
        <dbReference type="HAMAP-Rule" id="MF_00527"/>
    </source>
</evidence>
<keyword evidence="2 5" id="KW-0227">DNA damage</keyword>
<dbReference type="InterPro" id="IPR003180">
    <property type="entry name" value="MPG"/>
</dbReference>
<accession>A0ABS9H3G4</accession>
<evidence type="ECO:0000256" key="4">
    <source>
        <dbReference type="ARBA" id="ARBA00023204"/>
    </source>
</evidence>
<dbReference type="Proteomes" id="UP001649381">
    <property type="component" value="Unassembled WGS sequence"/>
</dbReference>
<gene>
    <name evidence="6" type="ORF">L2716_11645</name>
</gene>
<dbReference type="RefSeq" id="WP_236334795.1">
    <property type="nucleotide sequence ID" value="NZ_JAKIJS010000001.1"/>
</dbReference>
<dbReference type="NCBIfam" id="TIGR00567">
    <property type="entry name" value="3mg"/>
    <property type="match status" value="1"/>
</dbReference>
<evidence type="ECO:0000256" key="3">
    <source>
        <dbReference type="ARBA" id="ARBA00022801"/>
    </source>
</evidence>
<dbReference type="PANTHER" id="PTHR10429:SF0">
    <property type="entry name" value="DNA-3-METHYLADENINE GLYCOSYLASE"/>
    <property type="match status" value="1"/>
</dbReference>
<keyword evidence="3 5" id="KW-0378">Hydrolase</keyword>
<evidence type="ECO:0000256" key="2">
    <source>
        <dbReference type="ARBA" id="ARBA00022763"/>
    </source>
</evidence>
<protein>
    <recommendedName>
        <fullName evidence="5">Putative 3-methyladenine DNA glycosylase</fullName>
        <ecNumber evidence="5">3.2.2.-</ecNumber>
    </recommendedName>
</protein>
<evidence type="ECO:0000313" key="7">
    <source>
        <dbReference type="Proteomes" id="UP001649381"/>
    </source>
</evidence>
<evidence type="ECO:0000313" key="6">
    <source>
        <dbReference type="EMBL" id="MCF6138382.1"/>
    </source>
</evidence>
<evidence type="ECO:0000256" key="1">
    <source>
        <dbReference type="ARBA" id="ARBA00009232"/>
    </source>
</evidence>
<comment type="caution">
    <text evidence="6">The sequence shown here is derived from an EMBL/GenBank/DDBJ whole genome shotgun (WGS) entry which is preliminary data.</text>
</comment>
<dbReference type="SUPFAM" id="SSF50486">
    <property type="entry name" value="FMT C-terminal domain-like"/>
    <property type="match status" value="1"/>
</dbReference>
<keyword evidence="7" id="KW-1185">Reference proteome</keyword>
<proteinExistence type="inferred from homology"/>
<name>A0ABS9H3G4_9BACL</name>
<dbReference type="PANTHER" id="PTHR10429">
    <property type="entry name" value="DNA-3-METHYLADENINE GLYCOSYLASE"/>
    <property type="match status" value="1"/>
</dbReference>
<dbReference type="Pfam" id="PF02245">
    <property type="entry name" value="Pur_DNA_glyco"/>
    <property type="match status" value="1"/>
</dbReference>